<dbReference type="SUPFAM" id="SSF52047">
    <property type="entry name" value="RNI-like"/>
    <property type="match status" value="1"/>
</dbReference>
<dbReference type="AlphaFoldDB" id="A0AAD5SY85"/>
<gene>
    <name evidence="1" type="ORF">HK100_000467</name>
</gene>
<dbReference type="Proteomes" id="UP001211907">
    <property type="component" value="Unassembled WGS sequence"/>
</dbReference>
<accession>A0AAD5SY85</accession>
<dbReference type="EMBL" id="JADGJH010001095">
    <property type="protein sequence ID" value="KAJ3119135.1"/>
    <property type="molecule type" value="Genomic_DNA"/>
</dbReference>
<name>A0AAD5SY85_9FUNG</name>
<keyword evidence="2" id="KW-1185">Reference proteome</keyword>
<evidence type="ECO:0000313" key="1">
    <source>
        <dbReference type="EMBL" id="KAJ3119135.1"/>
    </source>
</evidence>
<sequence length="557" mass="61974">MDGEFDPDTVLKDGDLRLPAPRYDPSYKHFHSAAVAPKTVAATGKRLRDMCISVVASRIDAVESLANIPWSIAAEIYLLVVNPSAATLVMFMSDFPVEFAVLNSHLVFRNYKINKNLADNLQDAWFAFFLRSLDLSGTDFSDDMCFGIAKLENLKLLDISSTNISNLGLRNLTRLMIHAEKDAISGLPQQGLRSLEYLNLSMCHKLEGGKGLDDIINCFPSLLALGLNRTYIQRTSFVKNMIEKHGWIRIKNEVNVFPGFRGNVQLEAKPTSPLNTSAACLNSPTITLVPQAKISAIQSNKFFGNSSYEATLKQQKETFFMKSCFKKDAEISHNACMQIPANYRCVIENAWSLLFILNNSIEICQATFEPPLGEASVCDINETLRPLEPYNDLYNVVVGMGTLERNNSMAPWYLPFNKAQFMPEDTAAIEEIITKIVDAEIYGRLCIIRSHIQRDQELKKVVKALNEDKISRAMFKASEISETAAKLAEIKKKCAKRMEPSPKVVSTSIKRAKVESTAIPDFSEFLSQNSGKGGIISFGSQSALAGSGLFKMLSRKK</sequence>
<dbReference type="InterPro" id="IPR032675">
    <property type="entry name" value="LRR_dom_sf"/>
</dbReference>
<reference evidence="1" key="1">
    <citation type="submission" date="2020-05" db="EMBL/GenBank/DDBJ databases">
        <title>Phylogenomic resolution of chytrid fungi.</title>
        <authorList>
            <person name="Stajich J.E."/>
            <person name="Amses K."/>
            <person name="Simmons R."/>
            <person name="Seto K."/>
            <person name="Myers J."/>
            <person name="Bonds A."/>
            <person name="Quandt C.A."/>
            <person name="Barry K."/>
            <person name="Liu P."/>
            <person name="Grigoriev I."/>
            <person name="Longcore J.E."/>
            <person name="James T.Y."/>
        </authorList>
    </citation>
    <scope>NUCLEOTIDE SEQUENCE</scope>
    <source>
        <strain evidence="1">JEL0513</strain>
    </source>
</reference>
<organism evidence="1 2">
    <name type="scientific">Physocladia obscura</name>
    <dbReference type="NCBI Taxonomy" id="109957"/>
    <lineage>
        <taxon>Eukaryota</taxon>
        <taxon>Fungi</taxon>
        <taxon>Fungi incertae sedis</taxon>
        <taxon>Chytridiomycota</taxon>
        <taxon>Chytridiomycota incertae sedis</taxon>
        <taxon>Chytridiomycetes</taxon>
        <taxon>Chytridiales</taxon>
        <taxon>Chytriomycetaceae</taxon>
        <taxon>Physocladia</taxon>
    </lineage>
</organism>
<comment type="caution">
    <text evidence="1">The sequence shown here is derived from an EMBL/GenBank/DDBJ whole genome shotgun (WGS) entry which is preliminary data.</text>
</comment>
<protein>
    <submittedName>
        <fullName evidence="1">Uncharacterized protein</fullName>
    </submittedName>
</protein>
<evidence type="ECO:0000313" key="2">
    <source>
        <dbReference type="Proteomes" id="UP001211907"/>
    </source>
</evidence>
<proteinExistence type="predicted"/>
<dbReference type="Gene3D" id="3.80.10.10">
    <property type="entry name" value="Ribonuclease Inhibitor"/>
    <property type="match status" value="1"/>
</dbReference>